<organism evidence="6 8">
    <name type="scientific">Legionella gratiana</name>
    <dbReference type="NCBI Taxonomy" id="45066"/>
    <lineage>
        <taxon>Bacteria</taxon>
        <taxon>Pseudomonadati</taxon>
        <taxon>Pseudomonadota</taxon>
        <taxon>Gammaproteobacteria</taxon>
        <taxon>Legionellales</taxon>
        <taxon>Legionellaceae</taxon>
        <taxon>Legionella</taxon>
    </lineage>
</organism>
<dbReference type="SUPFAM" id="SSF53383">
    <property type="entry name" value="PLP-dependent transferases"/>
    <property type="match status" value="1"/>
</dbReference>
<reference evidence="5 7" key="1">
    <citation type="submission" date="2015-11" db="EMBL/GenBank/DDBJ databases">
        <title>Genomic analysis of 38 Legionella species identifies large and diverse effector repertoires.</title>
        <authorList>
            <person name="Burstein D."/>
            <person name="Amaro F."/>
            <person name="Zusman T."/>
            <person name="Lifshitz Z."/>
            <person name="Cohen O."/>
            <person name="Gilbert J.A."/>
            <person name="Pupko T."/>
            <person name="Shuman H.A."/>
            <person name="Segal G."/>
        </authorList>
    </citation>
    <scope>NUCLEOTIDE SEQUENCE [LARGE SCALE GENOMIC DNA]</scope>
    <source>
        <strain evidence="5 7">Lyon 8420412</strain>
    </source>
</reference>
<dbReference type="PANTHER" id="PTHR13693:SF100">
    <property type="entry name" value="8-AMINO-7-OXONONANOATE SYNTHASE"/>
    <property type="match status" value="1"/>
</dbReference>
<evidence type="ECO:0000259" key="4">
    <source>
        <dbReference type="Pfam" id="PF00155"/>
    </source>
</evidence>
<evidence type="ECO:0000313" key="7">
    <source>
        <dbReference type="Proteomes" id="UP000054691"/>
    </source>
</evidence>
<dbReference type="GO" id="GO:0030170">
    <property type="term" value="F:pyridoxal phosphate binding"/>
    <property type="evidence" value="ECO:0007669"/>
    <property type="project" value="InterPro"/>
</dbReference>
<dbReference type="GO" id="GO:0009102">
    <property type="term" value="P:biotin biosynthetic process"/>
    <property type="evidence" value="ECO:0007669"/>
    <property type="project" value="TreeGrafter"/>
</dbReference>
<dbReference type="InterPro" id="IPR015421">
    <property type="entry name" value="PyrdxlP-dep_Trfase_major"/>
</dbReference>
<keyword evidence="3" id="KW-0663">Pyridoxal phosphate</keyword>
<dbReference type="GO" id="GO:0008710">
    <property type="term" value="F:8-amino-7-oxononanoate synthase activity"/>
    <property type="evidence" value="ECO:0007669"/>
    <property type="project" value="UniProtKB-EC"/>
</dbReference>
<evidence type="ECO:0000313" key="8">
    <source>
        <dbReference type="Proteomes" id="UP000254476"/>
    </source>
</evidence>
<dbReference type="PANTHER" id="PTHR13693">
    <property type="entry name" value="CLASS II AMINOTRANSFERASE/8-AMINO-7-OXONONANOATE SYNTHASE"/>
    <property type="match status" value="1"/>
</dbReference>
<evidence type="ECO:0000313" key="6">
    <source>
        <dbReference type="EMBL" id="STX44762.1"/>
    </source>
</evidence>
<keyword evidence="6" id="KW-0012">Acyltransferase</keyword>
<name>A0A378JAF5_9GAMM</name>
<dbReference type="InterPro" id="IPR015422">
    <property type="entry name" value="PyrdxlP-dep_Trfase_small"/>
</dbReference>
<evidence type="ECO:0000256" key="3">
    <source>
        <dbReference type="ARBA" id="ARBA00022898"/>
    </source>
</evidence>
<reference evidence="6 8" key="2">
    <citation type="submission" date="2018-06" db="EMBL/GenBank/DDBJ databases">
        <authorList>
            <consortium name="Pathogen Informatics"/>
            <person name="Doyle S."/>
        </authorList>
    </citation>
    <scope>NUCLEOTIDE SEQUENCE [LARGE SCALE GENOMIC DNA]</scope>
    <source>
        <strain evidence="6 8">NCTC12388</strain>
    </source>
</reference>
<dbReference type="EMBL" id="UGOB01000001">
    <property type="protein sequence ID" value="STX44762.1"/>
    <property type="molecule type" value="Genomic_DNA"/>
</dbReference>
<dbReference type="EMBL" id="LNYE01000003">
    <property type="protein sequence ID" value="KTD15681.1"/>
    <property type="molecule type" value="Genomic_DNA"/>
</dbReference>
<evidence type="ECO:0000256" key="1">
    <source>
        <dbReference type="ARBA" id="ARBA00001933"/>
    </source>
</evidence>
<dbReference type="RefSeq" id="WP_058497564.1">
    <property type="nucleotide sequence ID" value="NZ_CAAAHW010000009.1"/>
</dbReference>
<dbReference type="Gene3D" id="3.90.1150.10">
    <property type="entry name" value="Aspartate Aminotransferase, domain 1"/>
    <property type="match status" value="1"/>
</dbReference>
<evidence type="ECO:0000256" key="2">
    <source>
        <dbReference type="ARBA" id="ARBA00022679"/>
    </source>
</evidence>
<keyword evidence="7" id="KW-1185">Reference proteome</keyword>
<dbReference type="Proteomes" id="UP000054691">
    <property type="component" value="Unassembled WGS sequence"/>
</dbReference>
<dbReference type="EC" id="2.3.1.47" evidence="6"/>
<dbReference type="InterPro" id="IPR050087">
    <property type="entry name" value="AON_synthase_class-II"/>
</dbReference>
<dbReference type="Proteomes" id="UP000254476">
    <property type="component" value="Unassembled WGS sequence"/>
</dbReference>
<evidence type="ECO:0000313" key="5">
    <source>
        <dbReference type="EMBL" id="KTD15681.1"/>
    </source>
</evidence>
<gene>
    <name evidence="6" type="primary">bioF</name>
    <name evidence="5" type="ORF">Lgra_0347</name>
    <name evidence="6" type="ORF">NCTC12388_01706</name>
</gene>
<dbReference type="Gene3D" id="3.40.640.10">
    <property type="entry name" value="Type I PLP-dependent aspartate aminotransferase-like (Major domain)"/>
    <property type="match status" value="1"/>
</dbReference>
<dbReference type="AlphaFoldDB" id="A0A378JAF5"/>
<dbReference type="Pfam" id="PF00155">
    <property type="entry name" value="Aminotran_1_2"/>
    <property type="match status" value="1"/>
</dbReference>
<protein>
    <submittedName>
        <fullName evidence="6">8-amino-7-oxononanoate synthase</fullName>
        <ecNumber evidence="6">2.3.1.47</ecNumber>
    </submittedName>
</protein>
<accession>A0A378JAF5</accession>
<feature type="domain" description="Aminotransferase class I/classII large" evidence="4">
    <location>
        <begin position="31"/>
        <end position="365"/>
    </location>
</feature>
<dbReference type="InterPro" id="IPR015424">
    <property type="entry name" value="PyrdxlP-dep_Trfase"/>
</dbReference>
<comment type="cofactor">
    <cofactor evidence="1">
        <name>pyridoxal 5'-phosphate</name>
        <dbReference type="ChEBI" id="CHEBI:597326"/>
    </cofactor>
</comment>
<sequence>MLLSNKIRDYTNQLAAQGLLRTRVLLENSSLIHFDSNDYLSLTLDKRISEAYQCGYSLYPSGSGASMLLSGYHTTHRAVEEAFANLLAVDDCLLFSSGYAANLAVTALLGQLKVPCFIDKEIHASIYDGLTLSQVNYVRYFHNDLEDLRGKLTRNFTGSALITEGIFSMSGQLAPLAALSSLCSESKSVLLVDEAHSFGILGEQGKGAVVAHGLTQKEVPLRIIPLGKAFAAQGAIVAGKADWIYALLQAGRSIIYSTAVSPALSYGLLKTLEFIVLAEERRVKLMQLIALFRELIKKSPLKWVDSSSPIQRLRLGCPHLALYYANELKKQGISCCAIRKPTVSTKESGLRVILNYNHTSEQIYGLFDKLSRIYEYKHP</sequence>
<proteinExistence type="predicted"/>
<dbReference type="STRING" id="45066.Lgra_0347"/>
<keyword evidence="2 6" id="KW-0808">Transferase</keyword>
<dbReference type="OrthoDB" id="9807157at2"/>
<dbReference type="InterPro" id="IPR004839">
    <property type="entry name" value="Aminotransferase_I/II_large"/>
</dbReference>